<name>A0A3Q9I7G3_9BACL</name>
<dbReference type="RefSeq" id="WP_126996670.1">
    <property type="nucleotide sequence ID" value="NZ_CP034346.1"/>
</dbReference>
<protein>
    <submittedName>
        <fullName evidence="1">Uncharacterized protein</fullName>
    </submittedName>
</protein>
<proteinExistence type="predicted"/>
<evidence type="ECO:0000313" key="2">
    <source>
        <dbReference type="Proteomes" id="UP000270678"/>
    </source>
</evidence>
<gene>
    <name evidence="1" type="ORF">EI981_06920</name>
</gene>
<reference evidence="2" key="1">
    <citation type="submission" date="2018-12" db="EMBL/GenBank/DDBJ databases">
        <title>Complete genome sequence of Paenibacillus sp. MBLB1234.</title>
        <authorList>
            <person name="Nam Y.-D."/>
            <person name="Kang J."/>
            <person name="Chung W.-H."/>
            <person name="Park Y.S."/>
        </authorList>
    </citation>
    <scope>NUCLEOTIDE SEQUENCE [LARGE SCALE GENOMIC DNA]</scope>
    <source>
        <strain evidence="2">MBLB1234</strain>
    </source>
</reference>
<dbReference type="EMBL" id="CP034346">
    <property type="protein sequence ID" value="AZS14217.1"/>
    <property type="molecule type" value="Genomic_DNA"/>
</dbReference>
<dbReference type="AlphaFoldDB" id="A0A3Q9I7G3"/>
<dbReference type="KEGG" id="plut:EI981_06920"/>
<organism evidence="1 2">
    <name type="scientific">Paenibacillus lutimineralis</name>
    <dbReference type="NCBI Taxonomy" id="2707005"/>
    <lineage>
        <taxon>Bacteria</taxon>
        <taxon>Bacillati</taxon>
        <taxon>Bacillota</taxon>
        <taxon>Bacilli</taxon>
        <taxon>Bacillales</taxon>
        <taxon>Paenibacillaceae</taxon>
        <taxon>Paenibacillus</taxon>
    </lineage>
</organism>
<evidence type="ECO:0000313" key="1">
    <source>
        <dbReference type="EMBL" id="AZS14217.1"/>
    </source>
</evidence>
<keyword evidence="2" id="KW-1185">Reference proteome</keyword>
<dbReference type="Proteomes" id="UP000270678">
    <property type="component" value="Chromosome"/>
</dbReference>
<sequence length="162" mass="18577">MLGMDVSYDKKKDEILITNPYTQSLPPEQPPKSPEPIMYKEELKLGDSVEFGDIKLTVNGLFSKPKEYMNNYLYYGIDYQVESLSDSTDGIYMQAEIEVQSGKIYHLNYENTDKIFKDSPIKNTSVYKGTTLPKEDLPVKIKIKLTSYTKTMDVLGYATWSL</sequence>
<accession>A0A3Q9I7G3</accession>